<proteinExistence type="predicted"/>
<evidence type="ECO:0000313" key="2">
    <source>
        <dbReference type="Proteomes" id="UP000078460"/>
    </source>
</evidence>
<evidence type="ECO:0008006" key="3">
    <source>
        <dbReference type="Google" id="ProtNLM"/>
    </source>
</evidence>
<dbReference type="Gene3D" id="3.30.70.100">
    <property type="match status" value="1"/>
</dbReference>
<dbReference type="PANTHER" id="PTHR40260:SF2">
    <property type="entry name" value="BLR8190 PROTEIN"/>
    <property type="match status" value="1"/>
</dbReference>
<organism evidence="1 2">
    <name type="scientific">Sphingomonas melonis TY</name>
    <dbReference type="NCBI Taxonomy" id="621456"/>
    <lineage>
        <taxon>Bacteria</taxon>
        <taxon>Pseudomonadati</taxon>
        <taxon>Pseudomonadota</taxon>
        <taxon>Alphaproteobacteria</taxon>
        <taxon>Sphingomonadales</taxon>
        <taxon>Sphingomonadaceae</taxon>
        <taxon>Sphingomonas</taxon>
    </lineage>
</organism>
<comment type="caution">
    <text evidence="1">The sequence shown here is derived from an EMBL/GenBank/DDBJ whole genome shotgun (WGS) entry which is preliminary data.</text>
</comment>
<dbReference type="STRING" id="621456.BJP26_09860"/>
<dbReference type="InterPro" id="IPR011008">
    <property type="entry name" value="Dimeric_a/b-barrel"/>
</dbReference>
<name>A0A154NC00_9SPHN</name>
<keyword evidence="2" id="KW-1185">Reference proteome</keyword>
<dbReference type="KEGG" id="smy:BJP26_09860"/>
<protein>
    <recommendedName>
        <fullName evidence="3">Ethyl tert-butyl ether degradation protein EthD</fullName>
    </recommendedName>
</protein>
<dbReference type="SUPFAM" id="SSF54909">
    <property type="entry name" value="Dimeric alpha+beta barrel"/>
    <property type="match status" value="1"/>
</dbReference>
<evidence type="ECO:0000313" key="1">
    <source>
        <dbReference type="EMBL" id="KZB97162.1"/>
    </source>
</evidence>
<dbReference type="EMBL" id="LQCK02000001">
    <property type="protein sequence ID" value="KZB97162.1"/>
    <property type="molecule type" value="Genomic_DNA"/>
</dbReference>
<dbReference type="GeneID" id="93798343"/>
<sequence length="99" mass="10306">MSAALMVAYPADGGAAFDREYYVATHLPLVRHALTPHGLTGVAGYFPDHVGDMLAVAILTFTDAASRDAALASREAAPVFADIANFTTATPIPMPMTVA</sequence>
<dbReference type="NCBIfam" id="TIGR02118">
    <property type="entry name" value="EthD family reductase"/>
    <property type="match status" value="1"/>
</dbReference>
<reference evidence="1" key="1">
    <citation type="submission" date="2016-03" db="EMBL/GenBank/DDBJ databases">
        <title>Sphingomonas melonis TY, whole genome shotgun sequencing.</title>
        <authorList>
            <person name="Wang H."/>
            <person name="Zhu P."/>
        </authorList>
    </citation>
    <scope>NUCLEOTIDE SEQUENCE [LARGE SCALE GENOMIC DNA]</scope>
    <source>
        <strain evidence="1">TY</strain>
    </source>
</reference>
<dbReference type="RefSeq" id="WP_020486524.1">
    <property type="nucleotide sequence ID" value="NZ_CP017578.1"/>
</dbReference>
<gene>
    <name evidence="1" type="ORF">AVM11_01005</name>
</gene>
<dbReference type="OrthoDB" id="5343971at2"/>
<dbReference type="AlphaFoldDB" id="A0A154NC00"/>
<accession>A0A154NC00</accession>
<dbReference type="PANTHER" id="PTHR40260">
    <property type="entry name" value="BLR8190 PROTEIN"/>
    <property type="match status" value="1"/>
</dbReference>
<dbReference type="GO" id="GO:0016491">
    <property type="term" value="F:oxidoreductase activity"/>
    <property type="evidence" value="ECO:0007669"/>
    <property type="project" value="InterPro"/>
</dbReference>
<dbReference type="Proteomes" id="UP000078460">
    <property type="component" value="Unassembled WGS sequence"/>
</dbReference>
<dbReference type="InterPro" id="IPR009799">
    <property type="entry name" value="EthD_dom"/>
</dbReference>